<evidence type="ECO:0000313" key="2">
    <source>
        <dbReference type="EMBL" id="QEE31444.1"/>
    </source>
</evidence>
<feature type="domain" description="Enoyl reductase (ER)" evidence="1">
    <location>
        <begin position="1"/>
        <end position="291"/>
    </location>
</feature>
<keyword evidence="3" id="KW-1185">Reference proteome</keyword>
<dbReference type="InterPro" id="IPR013154">
    <property type="entry name" value="ADH-like_N"/>
</dbReference>
<dbReference type="Pfam" id="PF00107">
    <property type="entry name" value="ADH_zinc_N"/>
    <property type="match status" value="1"/>
</dbReference>
<dbReference type="InterPro" id="IPR036291">
    <property type="entry name" value="NAD(P)-bd_dom_sf"/>
</dbReference>
<dbReference type="EMBL" id="CP042806">
    <property type="protein sequence ID" value="QEE31444.1"/>
    <property type="molecule type" value="Genomic_DNA"/>
</dbReference>
<proteinExistence type="predicted"/>
<dbReference type="PANTHER" id="PTHR43677">
    <property type="entry name" value="SHORT-CHAIN DEHYDROGENASE/REDUCTASE"/>
    <property type="match status" value="1"/>
</dbReference>
<dbReference type="SUPFAM" id="SSF50129">
    <property type="entry name" value="GroES-like"/>
    <property type="match status" value="1"/>
</dbReference>
<dbReference type="SMART" id="SM00829">
    <property type="entry name" value="PKS_ER"/>
    <property type="match status" value="1"/>
</dbReference>
<dbReference type="InterPro" id="IPR011032">
    <property type="entry name" value="GroES-like_sf"/>
</dbReference>
<organism evidence="2 3">
    <name type="scientific">Terriglobus albidus</name>
    <dbReference type="NCBI Taxonomy" id="1592106"/>
    <lineage>
        <taxon>Bacteria</taxon>
        <taxon>Pseudomonadati</taxon>
        <taxon>Acidobacteriota</taxon>
        <taxon>Terriglobia</taxon>
        <taxon>Terriglobales</taxon>
        <taxon>Acidobacteriaceae</taxon>
        <taxon>Terriglobus</taxon>
    </lineage>
</organism>
<dbReference type="Proteomes" id="UP000321820">
    <property type="component" value="Chromosome"/>
</dbReference>
<gene>
    <name evidence="2" type="ORF">FTW19_18720</name>
</gene>
<dbReference type="InterPro" id="IPR051397">
    <property type="entry name" value="Zn-ADH-like_protein"/>
</dbReference>
<dbReference type="Gene3D" id="3.40.50.720">
    <property type="entry name" value="NAD(P)-binding Rossmann-like Domain"/>
    <property type="match status" value="1"/>
</dbReference>
<dbReference type="Gene3D" id="3.90.180.10">
    <property type="entry name" value="Medium-chain alcohol dehydrogenases, catalytic domain"/>
    <property type="match status" value="1"/>
</dbReference>
<dbReference type="InterPro" id="IPR020843">
    <property type="entry name" value="ER"/>
</dbReference>
<protein>
    <submittedName>
        <fullName evidence="2">Zinc-binding alcohol dehydrogenase family protein</fullName>
    </submittedName>
</protein>
<dbReference type="GO" id="GO:0016491">
    <property type="term" value="F:oxidoreductase activity"/>
    <property type="evidence" value="ECO:0007669"/>
    <property type="project" value="InterPro"/>
</dbReference>
<accession>A0A5B9EIH0</accession>
<dbReference type="OrthoDB" id="9787435at2"/>
<name>A0A5B9EIH0_9BACT</name>
<evidence type="ECO:0000313" key="3">
    <source>
        <dbReference type="Proteomes" id="UP000321820"/>
    </source>
</evidence>
<sequence length="293" mass="30684">MVRMAAAGVTPLDYTILSGHYPKAKAPLVLGNEGSGVVASTGDAAFPEGTPVMFFGPYGVLRDGTYSEWATVHRDHLRRVPEGVDLVAAAGLPVAYLTAQLALEKAGFAPGKNVLAPGIGGSVGNAVTQLARARGASHAISTSSSSSKAREAGELGFSEVIDLSRETLRDGVRRITDGKGVDVIIDGVGGTVLSEALGTLALSGTAVTLGYSGGQKSTIDVTDLIWKRASLLSLSLMSYSPEAWQQAWDTMEPLFAAGKLVPMVKRTFPLQEAAEALRFLIEDRPFGRVLLEA</sequence>
<dbReference type="KEGG" id="talb:FTW19_18720"/>
<dbReference type="PANTHER" id="PTHR43677:SF4">
    <property type="entry name" value="QUINONE OXIDOREDUCTASE-LIKE PROTEIN 2"/>
    <property type="match status" value="1"/>
</dbReference>
<dbReference type="SUPFAM" id="SSF51735">
    <property type="entry name" value="NAD(P)-binding Rossmann-fold domains"/>
    <property type="match status" value="1"/>
</dbReference>
<reference evidence="2 3" key="1">
    <citation type="submission" date="2019-08" db="EMBL/GenBank/DDBJ databases">
        <title>Complete genome sequence of Terriglobus albidus strain ORNL.</title>
        <authorList>
            <person name="Podar M."/>
        </authorList>
    </citation>
    <scope>NUCLEOTIDE SEQUENCE [LARGE SCALE GENOMIC DNA]</scope>
    <source>
        <strain evidence="2 3">ORNL</strain>
    </source>
</reference>
<dbReference type="InterPro" id="IPR013149">
    <property type="entry name" value="ADH-like_C"/>
</dbReference>
<dbReference type="Pfam" id="PF08240">
    <property type="entry name" value="ADH_N"/>
    <property type="match status" value="1"/>
</dbReference>
<evidence type="ECO:0000259" key="1">
    <source>
        <dbReference type="SMART" id="SM00829"/>
    </source>
</evidence>
<dbReference type="AlphaFoldDB" id="A0A5B9EIH0"/>